<evidence type="ECO:0000313" key="2">
    <source>
        <dbReference type="Proteomes" id="UP000198882"/>
    </source>
</evidence>
<dbReference type="AlphaFoldDB" id="A0A1G8XWD8"/>
<gene>
    <name evidence="1" type="ORF">SAMN04515672_1904</name>
</gene>
<dbReference type="OrthoDB" id="182995at2157"/>
<proteinExistence type="predicted"/>
<reference evidence="2" key="1">
    <citation type="submission" date="2016-10" db="EMBL/GenBank/DDBJ databases">
        <authorList>
            <person name="Varghese N."/>
            <person name="Submissions S."/>
        </authorList>
    </citation>
    <scope>NUCLEOTIDE SEQUENCE [LARGE SCALE GENOMIC DNA]</scope>
    <source>
        <strain evidence="2">B4,CECT 8067,JCM 17497</strain>
    </source>
</reference>
<dbReference type="EMBL" id="FNFE01000002">
    <property type="protein sequence ID" value="SDJ94090.1"/>
    <property type="molecule type" value="Genomic_DNA"/>
</dbReference>
<evidence type="ECO:0008006" key="3">
    <source>
        <dbReference type="Google" id="ProtNLM"/>
    </source>
</evidence>
<protein>
    <recommendedName>
        <fullName evidence="3">Sugar-specific transcriptional regulator TrmB</fullName>
    </recommendedName>
</protein>
<dbReference type="SUPFAM" id="SSF46785">
    <property type="entry name" value="Winged helix' DNA-binding domain"/>
    <property type="match status" value="1"/>
</dbReference>
<organism evidence="1 2">
    <name type="scientific">Natronorubrum texcoconense</name>
    <dbReference type="NCBI Taxonomy" id="1095776"/>
    <lineage>
        <taxon>Archaea</taxon>
        <taxon>Methanobacteriati</taxon>
        <taxon>Methanobacteriota</taxon>
        <taxon>Stenosarchaea group</taxon>
        <taxon>Halobacteria</taxon>
        <taxon>Halobacteriales</taxon>
        <taxon>Natrialbaceae</taxon>
        <taxon>Natronorubrum</taxon>
    </lineage>
</organism>
<accession>A0A1G8XWD8</accession>
<sequence>MQPDGRLQSTVPVPDELESPRAKLVYLYVATTDGATTERLCDDLDVKKGTVLSITGTLRERGYLKRTDSGFELA</sequence>
<evidence type="ECO:0000313" key="1">
    <source>
        <dbReference type="EMBL" id="SDJ94090.1"/>
    </source>
</evidence>
<keyword evidence="2" id="KW-1185">Reference proteome</keyword>
<dbReference type="Proteomes" id="UP000198882">
    <property type="component" value="Unassembled WGS sequence"/>
</dbReference>
<dbReference type="Gene3D" id="1.10.10.10">
    <property type="entry name" value="Winged helix-like DNA-binding domain superfamily/Winged helix DNA-binding domain"/>
    <property type="match status" value="1"/>
</dbReference>
<dbReference type="InterPro" id="IPR036390">
    <property type="entry name" value="WH_DNA-bd_sf"/>
</dbReference>
<dbReference type="RefSeq" id="WP_090304875.1">
    <property type="nucleotide sequence ID" value="NZ_FNFE01000002.1"/>
</dbReference>
<dbReference type="InterPro" id="IPR036388">
    <property type="entry name" value="WH-like_DNA-bd_sf"/>
</dbReference>
<name>A0A1G8XWD8_9EURY</name>